<feature type="signal peptide" evidence="2">
    <location>
        <begin position="1"/>
        <end position="16"/>
    </location>
</feature>
<feature type="region of interest" description="Disordered" evidence="1">
    <location>
        <begin position="132"/>
        <end position="166"/>
    </location>
</feature>
<protein>
    <recommendedName>
        <fullName evidence="5">Small secreted protein</fullName>
    </recommendedName>
</protein>
<organism evidence="3 4">
    <name type="scientific">Stachybotrys chlorohalonatus (strain IBT 40285)</name>
    <dbReference type="NCBI Taxonomy" id="1283841"/>
    <lineage>
        <taxon>Eukaryota</taxon>
        <taxon>Fungi</taxon>
        <taxon>Dikarya</taxon>
        <taxon>Ascomycota</taxon>
        <taxon>Pezizomycotina</taxon>
        <taxon>Sordariomycetes</taxon>
        <taxon>Hypocreomycetidae</taxon>
        <taxon>Hypocreales</taxon>
        <taxon>Stachybotryaceae</taxon>
        <taxon>Stachybotrys</taxon>
    </lineage>
</organism>
<evidence type="ECO:0000313" key="3">
    <source>
        <dbReference type="EMBL" id="KFA66519.1"/>
    </source>
</evidence>
<dbReference type="OrthoDB" id="2151417at2759"/>
<dbReference type="PANTHER" id="PTHR38849">
    <property type="entry name" value="SMALL SECRETED PROTEIN"/>
    <property type="match status" value="1"/>
</dbReference>
<dbReference type="InParanoid" id="A0A084QRD4"/>
<dbReference type="PANTHER" id="PTHR38849:SF1">
    <property type="entry name" value="SMALL SECRETED PROTEIN"/>
    <property type="match status" value="1"/>
</dbReference>
<dbReference type="EMBL" id="KL660440">
    <property type="protein sequence ID" value="KFA66519.1"/>
    <property type="molecule type" value="Genomic_DNA"/>
</dbReference>
<evidence type="ECO:0000313" key="4">
    <source>
        <dbReference type="Proteomes" id="UP000028524"/>
    </source>
</evidence>
<evidence type="ECO:0000256" key="1">
    <source>
        <dbReference type="SAM" id="MobiDB-lite"/>
    </source>
</evidence>
<dbReference type="AlphaFoldDB" id="A0A084QRD4"/>
<evidence type="ECO:0008006" key="5">
    <source>
        <dbReference type="Google" id="ProtNLM"/>
    </source>
</evidence>
<keyword evidence="4" id="KW-1185">Reference proteome</keyword>
<accession>A0A084QRD4</accession>
<feature type="compositionally biased region" description="Polar residues" evidence="1">
    <location>
        <begin position="152"/>
        <end position="166"/>
    </location>
</feature>
<feature type="chain" id="PRO_5001779578" description="Small secreted protein" evidence="2">
    <location>
        <begin position="17"/>
        <end position="166"/>
    </location>
</feature>
<gene>
    <name evidence="3" type="ORF">S40285_00769</name>
</gene>
<name>A0A084QRD4_STAC4</name>
<dbReference type="Proteomes" id="UP000028524">
    <property type="component" value="Unassembled WGS sequence"/>
</dbReference>
<evidence type="ECO:0000256" key="2">
    <source>
        <dbReference type="SAM" id="SignalP"/>
    </source>
</evidence>
<sequence length="166" mass="17182">MKFSLIAVALAAMATAAPTAKRAVFTDKTFAELSISGGTAGNAEAEALEKLGGLPTDLTTVEQADLDFLDSVNGLANDAEKEAFNTAIEAASGEEADALQRGKIKNKVLKLTATMMKLQIQAAQGEDVAAKMETESKKLQNNISQDEAAAGQPSTDVDFNGSTATA</sequence>
<keyword evidence="2" id="KW-0732">Signal</keyword>
<dbReference type="OMA" id="MYFQSFA"/>
<proteinExistence type="predicted"/>
<reference evidence="3 4" key="1">
    <citation type="journal article" date="2014" name="BMC Genomics">
        <title>Comparative genome sequencing reveals chemotype-specific gene clusters in the toxigenic black mold Stachybotrys.</title>
        <authorList>
            <person name="Semeiks J."/>
            <person name="Borek D."/>
            <person name="Otwinowski Z."/>
            <person name="Grishin N.V."/>
        </authorList>
    </citation>
    <scope>NUCLEOTIDE SEQUENCE [LARGE SCALE GENOMIC DNA]</scope>
    <source>
        <strain evidence="3 4">IBT 40285</strain>
    </source>
</reference>
<dbReference type="HOGENOM" id="CLU_095023_2_0_1"/>